<keyword evidence="2" id="KW-1133">Transmembrane helix</keyword>
<dbReference type="Gene3D" id="2.30.30.40">
    <property type="entry name" value="SH3 Domains"/>
    <property type="match status" value="1"/>
</dbReference>
<proteinExistence type="predicted"/>
<evidence type="ECO:0000256" key="2">
    <source>
        <dbReference type="SAM" id="Phobius"/>
    </source>
</evidence>
<evidence type="ECO:0000259" key="3">
    <source>
        <dbReference type="PROSITE" id="PS51781"/>
    </source>
</evidence>
<feature type="region of interest" description="Disordered" evidence="1">
    <location>
        <begin position="36"/>
        <end position="78"/>
    </location>
</feature>
<evidence type="ECO:0000313" key="5">
    <source>
        <dbReference type="Proteomes" id="UP000257143"/>
    </source>
</evidence>
<dbReference type="Proteomes" id="UP000257143">
    <property type="component" value="Unassembled WGS sequence"/>
</dbReference>
<sequence>MNKYKGLYIFILTIIALAFIVFVAFMQHNFTNPDFSASGTDPITTSATKSEASTESESTTGKEKESQENTNVATIEENDTVTNSTQVVIVSLLNVRSETDLDSDIVGVVTMDQELEVEDINNPDGWVKVTTDKFTGYVKGKFLEVVE</sequence>
<organism evidence="4 5">
    <name type="scientific">Oceanobacillus arenosus</name>
    <dbReference type="NCBI Taxonomy" id="1229153"/>
    <lineage>
        <taxon>Bacteria</taxon>
        <taxon>Bacillati</taxon>
        <taxon>Bacillota</taxon>
        <taxon>Bacilli</taxon>
        <taxon>Bacillales</taxon>
        <taxon>Bacillaceae</taxon>
        <taxon>Oceanobacillus</taxon>
    </lineage>
</organism>
<keyword evidence="2" id="KW-0812">Transmembrane</keyword>
<dbReference type="RefSeq" id="WP_115773129.1">
    <property type="nucleotide sequence ID" value="NZ_PIOC01000016.1"/>
</dbReference>
<evidence type="ECO:0000256" key="1">
    <source>
        <dbReference type="SAM" id="MobiDB-lite"/>
    </source>
</evidence>
<accession>A0A3D8PU46</accession>
<dbReference type="PROSITE" id="PS51781">
    <property type="entry name" value="SH3B"/>
    <property type="match status" value="1"/>
</dbReference>
<feature type="domain" description="SH3b" evidence="3">
    <location>
        <begin position="83"/>
        <end position="147"/>
    </location>
</feature>
<feature type="transmembrane region" description="Helical" evidence="2">
    <location>
        <begin position="7"/>
        <end position="26"/>
    </location>
</feature>
<feature type="compositionally biased region" description="Low complexity" evidence="1">
    <location>
        <begin position="44"/>
        <end position="59"/>
    </location>
</feature>
<evidence type="ECO:0000313" key="4">
    <source>
        <dbReference type="EMBL" id="RDW18669.1"/>
    </source>
</evidence>
<dbReference type="InterPro" id="IPR003646">
    <property type="entry name" value="SH3-like_bac-type"/>
</dbReference>
<dbReference type="AlphaFoldDB" id="A0A3D8PU46"/>
<gene>
    <name evidence="4" type="ORF">CWR48_10105</name>
</gene>
<protein>
    <recommendedName>
        <fullName evidence="3">SH3b domain-containing protein</fullName>
    </recommendedName>
</protein>
<dbReference type="OrthoDB" id="2974565at2"/>
<dbReference type="EMBL" id="PIOC01000016">
    <property type="protein sequence ID" value="RDW18669.1"/>
    <property type="molecule type" value="Genomic_DNA"/>
</dbReference>
<comment type="caution">
    <text evidence="4">The sequence shown here is derived from an EMBL/GenBank/DDBJ whole genome shotgun (WGS) entry which is preliminary data.</text>
</comment>
<reference evidence="5" key="1">
    <citation type="submission" date="2017-11" db="EMBL/GenBank/DDBJ databases">
        <authorList>
            <person name="Zhu W."/>
        </authorList>
    </citation>
    <scope>NUCLEOTIDE SEQUENCE [LARGE SCALE GENOMIC DNA]</scope>
    <source>
        <strain evidence="5">CAU 1183</strain>
    </source>
</reference>
<keyword evidence="5" id="KW-1185">Reference proteome</keyword>
<dbReference type="Pfam" id="PF08239">
    <property type="entry name" value="SH3_3"/>
    <property type="match status" value="1"/>
</dbReference>
<keyword evidence="2" id="KW-0472">Membrane</keyword>
<name>A0A3D8PU46_9BACI</name>